<dbReference type="Gene3D" id="3.40.50.300">
    <property type="entry name" value="P-loop containing nucleotide triphosphate hydrolases"/>
    <property type="match status" value="1"/>
</dbReference>
<feature type="transmembrane region" description="Helical" evidence="7">
    <location>
        <begin position="272"/>
        <end position="293"/>
    </location>
</feature>
<dbReference type="NCBIfam" id="TIGR02857">
    <property type="entry name" value="CydD"/>
    <property type="match status" value="1"/>
</dbReference>
<dbReference type="InterPro" id="IPR003593">
    <property type="entry name" value="AAA+_ATPase"/>
</dbReference>
<evidence type="ECO:0000256" key="7">
    <source>
        <dbReference type="SAM" id="Phobius"/>
    </source>
</evidence>
<evidence type="ECO:0000313" key="11">
    <source>
        <dbReference type="Proteomes" id="UP000617355"/>
    </source>
</evidence>
<keyword evidence="5 7" id="KW-1133">Transmembrane helix</keyword>
<proteinExistence type="predicted"/>
<evidence type="ECO:0000256" key="3">
    <source>
        <dbReference type="ARBA" id="ARBA00022741"/>
    </source>
</evidence>
<dbReference type="InterPro" id="IPR036640">
    <property type="entry name" value="ABC1_TM_sf"/>
</dbReference>
<keyword evidence="11" id="KW-1185">Reference proteome</keyword>
<dbReference type="PROSITE" id="PS50929">
    <property type="entry name" value="ABC_TM1F"/>
    <property type="match status" value="1"/>
</dbReference>
<dbReference type="InterPro" id="IPR017871">
    <property type="entry name" value="ABC_transporter-like_CS"/>
</dbReference>
<evidence type="ECO:0000256" key="1">
    <source>
        <dbReference type="ARBA" id="ARBA00004651"/>
    </source>
</evidence>
<feature type="domain" description="ABC transporter" evidence="8">
    <location>
        <begin position="346"/>
        <end position="552"/>
    </location>
</feature>
<name>A0ABQ1QV30_9RHOB</name>
<keyword evidence="4" id="KW-0067">ATP-binding</keyword>
<feature type="transmembrane region" description="Helical" evidence="7">
    <location>
        <begin position="20"/>
        <end position="49"/>
    </location>
</feature>
<dbReference type="InterPro" id="IPR014216">
    <property type="entry name" value="ABC_transptr_CydD"/>
</dbReference>
<keyword evidence="3" id="KW-0547">Nucleotide-binding</keyword>
<feature type="transmembrane region" description="Helical" evidence="7">
    <location>
        <begin position="61"/>
        <end position="83"/>
    </location>
</feature>
<dbReference type="SUPFAM" id="SSF52540">
    <property type="entry name" value="P-loop containing nucleoside triphosphate hydrolases"/>
    <property type="match status" value="1"/>
</dbReference>
<gene>
    <name evidence="10" type="primary">cydD</name>
    <name evidence="10" type="ORF">GCM10011358_28280</name>
</gene>
<dbReference type="InterPro" id="IPR003439">
    <property type="entry name" value="ABC_transporter-like_ATP-bd"/>
</dbReference>
<evidence type="ECO:0000256" key="5">
    <source>
        <dbReference type="ARBA" id="ARBA00022989"/>
    </source>
</evidence>
<dbReference type="Pfam" id="PF00664">
    <property type="entry name" value="ABC_membrane"/>
    <property type="match status" value="1"/>
</dbReference>
<reference evidence="11" key="1">
    <citation type="journal article" date="2019" name="Int. J. Syst. Evol. Microbiol.">
        <title>The Global Catalogue of Microorganisms (GCM) 10K type strain sequencing project: providing services to taxonomists for standard genome sequencing and annotation.</title>
        <authorList>
            <consortium name="The Broad Institute Genomics Platform"/>
            <consortium name="The Broad Institute Genome Sequencing Center for Infectious Disease"/>
            <person name="Wu L."/>
            <person name="Ma J."/>
        </authorList>
    </citation>
    <scope>NUCLEOTIDE SEQUENCE [LARGE SCALE GENOMIC DNA]</scope>
    <source>
        <strain evidence="11">CGMCC 1.12922</strain>
    </source>
</reference>
<dbReference type="InterPro" id="IPR027417">
    <property type="entry name" value="P-loop_NTPase"/>
</dbReference>
<keyword evidence="2 7" id="KW-0812">Transmembrane</keyword>
<comment type="caution">
    <text evidence="10">The sequence shown here is derived from an EMBL/GenBank/DDBJ whole genome shotgun (WGS) entry which is preliminary data.</text>
</comment>
<dbReference type="Proteomes" id="UP000617355">
    <property type="component" value="Unassembled WGS sequence"/>
</dbReference>
<dbReference type="SUPFAM" id="SSF90123">
    <property type="entry name" value="ABC transporter transmembrane region"/>
    <property type="match status" value="1"/>
</dbReference>
<dbReference type="InterPro" id="IPR011527">
    <property type="entry name" value="ABC1_TM_dom"/>
</dbReference>
<dbReference type="Pfam" id="PF00005">
    <property type="entry name" value="ABC_tran"/>
    <property type="match status" value="1"/>
</dbReference>
<evidence type="ECO:0000256" key="4">
    <source>
        <dbReference type="ARBA" id="ARBA00022840"/>
    </source>
</evidence>
<dbReference type="InterPro" id="IPR039421">
    <property type="entry name" value="Type_1_exporter"/>
</dbReference>
<dbReference type="CDD" id="cd18584">
    <property type="entry name" value="ABC_6TM_AarD_CydD"/>
    <property type="match status" value="1"/>
</dbReference>
<feature type="transmembrane region" description="Helical" evidence="7">
    <location>
        <begin position="241"/>
        <end position="266"/>
    </location>
</feature>
<feature type="transmembrane region" description="Helical" evidence="7">
    <location>
        <begin position="139"/>
        <end position="157"/>
    </location>
</feature>
<evidence type="ECO:0000256" key="2">
    <source>
        <dbReference type="ARBA" id="ARBA00022692"/>
    </source>
</evidence>
<sequence length="553" mass="56732">MPRRKPDPIARLTAPVRPALNRAAALAVVANLLWLVQAGAVAAAIGGALVPPALLSPAEGALVFLATGALRAGLGYVSGGIAFRASDRVIADLRARLLAREAGEGPATGVGIGGAGAVAALAGEKLDLLAPYLTRYAPARARVAVVPLVILAVAFSASWAVGLIFLISGPLIPVFMALVGMAAQDASERQMREVGTLNDLLADRLAALADFRLLGARPALIEGFAAQAEDLRARTMAVLRIAFLSSTVLELFAAIGVAMVAVFLGFSLLGAISFGTWGGPISPMAVIFLLMLAPEFYQPLRDLAAAWHDRAAAAAVAEELAAWEDAARAPGLGTGAAAAPLPGGFALTTRGVRLRRGETVIALPDITLGPGETLALTGPSGAGKTTALMALAGLLRPEAGEIRVNGQELDDSTADAWRAELGWMPQAPHFLDATLRDNVAMSAEGDVAAALEQAGVAHVVAALPEGVETRLGETGAGLSGGEARRVTLARALHARPRLLLADEPTADLDAETARIVTQALMARAKAGMALIVSTHDERLADLMDRAIKIGGAP</sequence>
<evidence type="ECO:0000313" key="10">
    <source>
        <dbReference type="EMBL" id="GGD42792.1"/>
    </source>
</evidence>
<organism evidence="10 11">
    <name type="scientific">Sinisalibacter lacisalsi</name>
    <dbReference type="NCBI Taxonomy" id="1526570"/>
    <lineage>
        <taxon>Bacteria</taxon>
        <taxon>Pseudomonadati</taxon>
        <taxon>Pseudomonadota</taxon>
        <taxon>Alphaproteobacteria</taxon>
        <taxon>Rhodobacterales</taxon>
        <taxon>Roseobacteraceae</taxon>
        <taxon>Sinisalibacter</taxon>
    </lineage>
</organism>
<dbReference type="Gene3D" id="1.20.1560.10">
    <property type="entry name" value="ABC transporter type 1, transmembrane domain"/>
    <property type="match status" value="1"/>
</dbReference>
<dbReference type="RefSeq" id="WP_229738286.1">
    <property type="nucleotide sequence ID" value="NZ_BMGI01000005.1"/>
</dbReference>
<dbReference type="PROSITE" id="PS50893">
    <property type="entry name" value="ABC_TRANSPORTER_2"/>
    <property type="match status" value="1"/>
</dbReference>
<accession>A0ABQ1QV30</accession>
<dbReference type="PANTHER" id="PTHR24221">
    <property type="entry name" value="ATP-BINDING CASSETTE SUB-FAMILY B"/>
    <property type="match status" value="1"/>
</dbReference>
<dbReference type="EMBL" id="BMGI01000005">
    <property type="protein sequence ID" value="GGD42792.1"/>
    <property type="molecule type" value="Genomic_DNA"/>
</dbReference>
<evidence type="ECO:0000259" key="8">
    <source>
        <dbReference type="PROSITE" id="PS50893"/>
    </source>
</evidence>
<protein>
    <submittedName>
        <fullName evidence="10">Thiol reductant ABC exporter subunit CydD</fullName>
    </submittedName>
</protein>
<dbReference type="PANTHER" id="PTHR24221:SF261">
    <property type="entry name" value="GLUTATHIONE_L-CYSTEINE TRANSPORT SYSTEM ATP-BINDING_PERMEASE PROTEIN CYDD"/>
    <property type="match status" value="1"/>
</dbReference>
<feature type="domain" description="ABC transmembrane type-1" evidence="9">
    <location>
        <begin position="23"/>
        <end position="312"/>
    </location>
</feature>
<dbReference type="SMART" id="SM00382">
    <property type="entry name" value="AAA"/>
    <property type="match status" value="1"/>
</dbReference>
<keyword evidence="6 7" id="KW-0472">Membrane</keyword>
<comment type="subcellular location">
    <subcellularLocation>
        <location evidence="1">Cell membrane</location>
        <topology evidence="1">Multi-pass membrane protein</topology>
    </subcellularLocation>
</comment>
<dbReference type="PROSITE" id="PS00211">
    <property type="entry name" value="ABC_TRANSPORTER_1"/>
    <property type="match status" value="1"/>
</dbReference>
<evidence type="ECO:0000259" key="9">
    <source>
        <dbReference type="PROSITE" id="PS50929"/>
    </source>
</evidence>
<evidence type="ECO:0000256" key="6">
    <source>
        <dbReference type="ARBA" id="ARBA00023136"/>
    </source>
</evidence>